<dbReference type="AlphaFoldDB" id="A0A8S3ZD73"/>
<dbReference type="InterPro" id="IPR050491">
    <property type="entry name" value="AmpC-like"/>
</dbReference>
<dbReference type="InterPro" id="IPR001466">
    <property type="entry name" value="Beta-lactam-related"/>
</dbReference>
<dbReference type="InterPro" id="IPR012338">
    <property type="entry name" value="Beta-lactam/transpept-like"/>
</dbReference>
<evidence type="ECO:0000313" key="2">
    <source>
        <dbReference type="EMBL" id="CAG5127109.1"/>
    </source>
</evidence>
<dbReference type="SUPFAM" id="SSF56601">
    <property type="entry name" value="beta-lactamase/transpeptidase-like"/>
    <property type="match status" value="1"/>
</dbReference>
<protein>
    <recommendedName>
        <fullName evidence="1">Beta-lactamase-related domain-containing protein</fullName>
    </recommendedName>
</protein>
<dbReference type="EMBL" id="CAJHNH020002569">
    <property type="protein sequence ID" value="CAG5127109.1"/>
    <property type="molecule type" value="Genomic_DNA"/>
</dbReference>
<gene>
    <name evidence="2" type="ORF">CUNI_LOCUS12667</name>
</gene>
<dbReference type="PANTHER" id="PTHR46825:SF9">
    <property type="entry name" value="BETA-LACTAMASE-RELATED DOMAIN-CONTAINING PROTEIN"/>
    <property type="match status" value="1"/>
</dbReference>
<name>A0A8S3ZD73_9EUPU</name>
<dbReference type="Proteomes" id="UP000678393">
    <property type="component" value="Unassembled WGS sequence"/>
</dbReference>
<dbReference type="PANTHER" id="PTHR46825">
    <property type="entry name" value="D-ALANYL-D-ALANINE-CARBOXYPEPTIDASE/ENDOPEPTIDASE AMPH"/>
    <property type="match status" value="1"/>
</dbReference>
<dbReference type="Pfam" id="PF00144">
    <property type="entry name" value="Beta-lactamase"/>
    <property type="match status" value="1"/>
</dbReference>
<dbReference type="OrthoDB" id="5946976at2759"/>
<reference evidence="2" key="1">
    <citation type="submission" date="2021-04" db="EMBL/GenBank/DDBJ databases">
        <authorList>
            <consortium name="Molecular Ecology Group"/>
        </authorList>
    </citation>
    <scope>NUCLEOTIDE SEQUENCE</scope>
</reference>
<evidence type="ECO:0000259" key="1">
    <source>
        <dbReference type="Pfam" id="PF00144"/>
    </source>
</evidence>
<keyword evidence="3" id="KW-1185">Reference proteome</keyword>
<proteinExistence type="predicted"/>
<feature type="domain" description="Beta-lactamase-related" evidence="1">
    <location>
        <begin position="29"/>
        <end position="307"/>
    </location>
</feature>
<accession>A0A8S3ZD73</accession>
<organism evidence="2 3">
    <name type="scientific">Candidula unifasciata</name>
    <dbReference type="NCBI Taxonomy" id="100452"/>
    <lineage>
        <taxon>Eukaryota</taxon>
        <taxon>Metazoa</taxon>
        <taxon>Spiralia</taxon>
        <taxon>Lophotrochozoa</taxon>
        <taxon>Mollusca</taxon>
        <taxon>Gastropoda</taxon>
        <taxon>Heterobranchia</taxon>
        <taxon>Euthyneura</taxon>
        <taxon>Panpulmonata</taxon>
        <taxon>Eupulmonata</taxon>
        <taxon>Stylommatophora</taxon>
        <taxon>Helicina</taxon>
        <taxon>Helicoidea</taxon>
        <taxon>Geomitridae</taxon>
        <taxon>Candidula</taxon>
    </lineage>
</organism>
<dbReference type="Gene3D" id="3.40.710.10">
    <property type="entry name" value="DD-peptidase/beta-lactamase superfamily"/>
    <property type="match status" value="1"/>
</dbReference>
<sequence>MPTRRISQVKLIATLQTTFWCAHPTNTNFDQAFVKFLDGGKYWGGAVAAMKGGKLLIAKGYGTDQDGKEVTHTSKFPVSSIAKSLTGVAVMQLIQAGKISLQDKVFGESGILKALKAWRDTVDPRLYDITVDHLLHHSAGWDVTKPPLYDPLFNQQYQKQHGNVPNMVEDLGLSPPLQASDIIRYVMSYSLSFTPGTRTAYSNVAYLVLGRVIEAVSDTEYNDFVKRFVLEPCGMWNTRLTTQNNTKVTAEEAGDAGYNSLDPFSADSALGWYSNVYDLMRFMRCTFETEKILSNKYKKMLLDKPSSSLLEDNDSWYSAGFHTNSNGNVWQDADKHTDDLILYYNMKLHDSEVLDLPDSWVILLHGNNHKKLKHDAKNLMSLLDLANPTENLFLYDLSDLYQHSNGESLTKENTPSYTIKYQVDEHRLVAYTSALQDEDFNIIWLTSYTVNHHTFFLLIGKYIEQPTRSQYDYIVEHGMDHRQLLKRKLQLEESGYNMTELHSYRSQAHNNPISFAAIFRQEAFSPDMQMKYGTGHLPEPYEKLVQMYYEKQFHPMSQTVVHHEDEEQFSFIFIRGTEVEPIDFKHYYDLSAHRLAKLTAENAKANLHLAYLNSYDVSGKFRMAAVFTNATASAGKLDIDQTEHQATKSLISNLKKGMFLKYMVPYIGEDSQMKLATFYGDEQSP</sequence>
<comment type="caution">
    <text evidence="2">The sequence shown here is derived from an EMBL/GenBank/DDBJ whole genome shotgun (WGS) entry which is preliminary data.</text>
</comment>
<evidence type="ECO:0000313" key="3">
    <source>
        <dbReference type="Proteomes" id="UP000678393"/>
    </source>
</evidence>